<proteinExistence type="inferred from homology"/>
<dbReference type="InterPro" id="IPR029045">
    <property type="entry name" value="ClpP/crotonase-like_dom_sf"/>
</dbReference>
<comment type="caution">
    <text evidence="7">The sequence shown here is derived from an EMBL/GenBank/DDBJ whole genome shotgun (WGS) entry which is preliminary data.</text>
</comment>
<dbReference type="Gene3D" id="2.30.42.10">
    <property type="match status" value="1"/>
</dbReference>
<dbReference type="GO" id="GO:0004175">
    <property type="term" value="F:endopeptidase activity"/>
    <property type="evidence" value="ECO:0007669"/>
    <property type="project" value="TreeGrafter"/>
</dbReference>
<dbReference type="InterPro" id="IPR004447">
    <property type="entry name" value="Peptidase_S41A"/>
</dbReference>
<dbReference type="PANTHER" id="PTHR32060:SF30">
    <property type="entry name" value="CARBOXY-TERMINAL PROCESSING PROTEASE CTPA"/>
    <property type="match status" value="1"/>
</dbReference>
<keyword evidence="3 5" id="KW-0378">Hydrolase</keyword>
<dbReference type="SMART" id="SM00245">
    <property type="entry name" value="TSPc"/>
    <property type="match status" value="1"/>
</dbReference>
<dbReference type="GO" id="GO:0030288">
    <property type="term" value="C:outer membrane-bounded periplasmic space"/>
    <property type="evidence" value="ECO:0007669"/>
    <property type="project" value="TreeGrafter"/>
</dbReference>
<dbReference type="Gene3D" id="3.90.226.10">
    <property type="entry name" value="2-enoyl-CoA Hydratase, Chain A, domain 1"/>
    <property type="match status" value="1"/>
</dbReference>
<dbReference type="PROSITE" id="PS50106">
    <property type="entry name" value="PDZ"/>
    <property type="match status" value="1"/>
</dbReference>
<dbReference type="SMART" id="SM00228">
    <property type="entry name" value="PDZ"/>
    <property type="match status" value="1"/>
</dbReference>
<dbReference type="GO" id="GO:0007165">
    <property type="term" value="P:signal transduction"/>
    <property type="evidence" value="ECO:0007669"/>
    <property type="project" value="TreeGrafter"/>
</dbReference>
<dbReference type="CDD" id="cd07560">
    <property type="entry name" value="Peptidase_S41_CPP"/>
    <property type="match status" value="1"/>
</dbReference>
<dbReference type="InterPro" id="IPR055210">
    <property type="entry name" value="CtpA/B_N"/>
</dbReference>
<dbReference type="SUPFAM" id="SSF50156">
    <property type="entry name" value="PDZ domain-like"/>
    <property type="match status" value="1"/>
</dbReference>
<dbReference type="EMBL" id="JAGQAF010000019">
    <property type="protein sequence ID" value="MCE8540045.1"/>
    <property type="molecule type" value="Genomic_DNA"/>
</dbReference>
<name>A0A9Q3ZPD2_9RHOB</name>
<evidence type="ECO:0000256" key="2">
    <source>
        <dbReference type="ARBA" id="ARBA00022670"/>
    </source>
</evidence>
<dbReference type="FunFam" id="2.30.42.10:FF:000063">
    <property type="entry name" value="Peptidase, S41 family"/>
    <property type="match status" value="1"/>
</dbReference>
<keyword evidence="2 5" id="KW-0645">Protease</keyword>
<sequence>MKKVVLAGLAGTLAGIIATTQVAGPLVAQEAKANSNVYEQLDLFGDIFERIRAQYVEEVDAGELIEAAIDGMLTSLDPHSSYLSPDDAAQMRVQTRGEFGGLGIEVTQEEGFVKVVSPIDGTPADEAGIEAGDFITHVDGESVLGLTLDKAVDLMRGPVGSEIVITVVREGEDEPFDVSIIRDTIKLTAVRARTEGTSVVLRVTTFNDQTYPNLEEGLAKQVEAAGGIDKVNGFVLDLRNNPGGLLTQAIKVSDAFLDSGEIVSTRGRNPEDGERFNATLGDLAQGKPVVVLINGGSASASEIVAGALQDHRRAIVVGTKSFGKGSVQTVMPLRGDGAMRLTTARYYTPSGRSIQALGVSPDIVVEQPRRQPEAEEERVTPRSRSEADLRGRLNNDSLSEDEIRQIEEDRAKAEATAELRQEDYQLAYAIDILKGLSAFAPAD</sequence>
<evidence type="ECO:0000256" key="3">
    <source>
        <dbReference type="ARBA" id="ARBA00022801"/>
    </source>
</evidence>
<feature type="compositionally biased region" description="Basic and acidic residues" evidence="6">
    <location>
        <begin position="367"/>
        <end position="393"/>
    </location>
</feature>
<dbReference type="Pfam" id="PF17820">
    <property type="entry name" value="PDZ_6"/>
    <property type="match status" value="1"/>
</dbReference>
<evidence type="ECO:0000313" key="7">
    <source>
        <dbReference type="EMBL" id="MCE8540045.1"/>
    </source>
</evidence>
<dbReference type="InterPro" id="IPR001478">
    <property type="entry name" value="PDZ"/>
</dbReference>
<dbReference type="NCBIfam" id="TIGR00225">
    <property type="entry name" value="prc"/>
    <property type="match status" value="1"/>
</dbReference>
<organism evidence="7 8">
    <name type="scientific">Ruegeria pomeroyi</name>
    <dbReference type="NCBI Taxonomy" id="89184"/>
    <lineage>
        <taxon>Bacteria</taxon>
        <taxon>Pseudomonadati</taxon>
        <taxon>Pseudomonadota</taxon>
        <taxon>Alphaproteobacteria</taxon>
        <taxon>Rhodobacterales</taxon>
        <taxon>Roseobacteraceae</taxon>
        <taxon>Ruegeria</taxon>
    </lineage>
</organism>
<dbReference type="GO" id="GO:0006508">
    <property type="term" value="P:proteolysis"/>
    <property type="evidence" value="ECO:0007669"/>
    <property type="project" value="UniProtKB-KW"/>
</dbReference>
<feature type="region of interest" description="Disordered" evidence="6">
    <location>
        <begin position="367"/>
        <end position="402"/>
    </location>
</feature>
<dbReference type="PANTHER" id="PTHR32060">
    <property type="entry name" value="TAIL-SPECIFIC PROTEASE"/>
    <property type="match status" value="1"/>
</dbReference>
<comment type="similarity">
    <text evidence="1 5">Belongs to the peptidase S41A family.</text>
</comment>
<evidence type="ECO:0000256" key="5">
    <source>
        <dbReference type="RuleBase" id="RU004404"/>
    </source>
</evidence>
<dbReference type="Pfam" id="PF03572">
    <property type="entry name" value="Peptidase_S41"/>
    <property type="match status" value="1"/>
</dbReference>
<dbReference type="RefSeq" id="WP_234139067.1">
    <property type="nucleotide sequence ID" value="NZ_JAGPZY010000029.1"/>
</dbReference>
<dbReference type="Pfam" id="PF22694">
    <property type="entry name" value="CtpB_N-like"/>
    <property type="match status" value="1"/>
</dbReference>
<dbReference type="Proteomes" id="UP000813672">
    <property type="component" value="Unassembled WGS sequence"/>
</dbReference>
<reference evidence="7" key="1">
    <citation type="journal article" date="2021" name="Environ. Microbiol.">
        <title>Cryptic niche differentiation of novel sediment ecotypes of Rugeria pomeroyi correlates with nitrate respiration.</title>
        <authorList>
            <person name="Lin X."/>
            <person name="McNichol J."/>
            <person name="Chu X."/>
            <person name="Qian Y."/>
            <person name="Luo H."/>
        </authorList>
    </citation>
    <scope>NUCLEOTIDE SEQUENCE</scope>
    <source>
        <strain evidence="7">SZCCDBB064</strain>
    </source>
</reference>
<dbReference type="Gene3D" id="3.30.750.44">
    <property type="match status" value="1"/>
</dbReference>
<dbReference type="GO" id="GO:0008236">
    <property type="term" value="F:serine-type peptidase activity"/>
    <property type="evidence" value="ECO:0007669"/>
    <property type="project" value="UniProtKB-KW"/>
</dbReference>
<dbReference type="InterPro" id="IPR036034">
    <property type="entry name" value="PDZ_sf"/>
</dbReference>
<dbReference type="InterPro" id="IPR005151">
    <property type="entry name" value="Tail-specific_protease"/>
</dbReference>
<evidence type="ECO:0000256" key="4">
    <source>
        <dbReference type="ARBA" id="ARBA00022825"/>
    </source>
</evidence>
<evidence type="ECO:0000256" key="6">
    <source>
        <dbReference type="SAM" id="MobiDB-lite"/>
    </source>
</evidence>
<dbReference type="AlphaFoldDB" id="A0A9Q3ZPD2"/>
<evidence type="ECO:0000256" key="1">
    <source>
        <dbReference type="ARBA" id="ARBA00009179"/>
    </source>
</evidence>
<keyword evidence="4 5" id="KW-0720">Serine protease</keyword>
<protein>
    <submittedName>
        <fullName evidence="7">S41 family peptidase</fullName>
    </submittedName>
</protein>
<dbReference type="InterPro" id="IPR041489">
    <property type="entry name" value="PDZ_6"/>
</dbReference>
<gene>
    <name evidence="7" type="ORF">KBY27_21495</name>
</gene>
<evidence type="ECO:0000313" key="8">
    <source>
        <dbReference type="Proteomes" id="UP000813672"/>
    </source>
</evidence>
<dbReference type="SUPFAM" id="SSF52096">
    <property type="entry name" value="ClpP/crotonase"/>
    <property type="match status" value="1"/>
</dbReference>
<dbReference type="CDD" id="cd06782">
    <property type="entry name" value="cpPDZ_CPP-like"/>
    <property type="match status" value="1"/>
</dbReference>
<accession>A0A9Q3ZPD2</accession>